<evidence type="ECO:0000313" key="2">
    <source>
        <dbReference type="EMBL" id="MQA23658.1"/>
    </source>
</evidence>
<organism evidence="2 3">
    <name type="scientific">Rugamonas rivuli</name>
    <dbReference type="NCBI Taxonomy" id="2743358"/>
    <lineage>
        <taxon>Bacteria</taxon>
        <taxon>Pseudomonadati</taxon>
        <taxon>Pseudomonadota</taxon>
        <taxon>Betaproteobacteria</taxon>
        <taxon>Burkholderiales</taxon>
        <taxon>Oxalobacteraceae</taxon>
        <taxon>Telluria group</taxon>
        <taxon>Rugamonas</taxon>
    </lineage>
</organism>
<dbReference type="EMBL" id="WHUF01000012">
    <property type="protein sequence ID" value="MQA23658.1"/>
    <property type="molecule type" value="Genomic_DNA"/>
</dbReference>
<feature type="signal peptide" evidence="1">
    <location>
        <begin position="1"/>
        <end position="26"/>
    </location>
</feature>
<reference evidence="2 3" key="1">
    <citation type="submission" date="2019-10" db="EMBL/GenBank/DDBJ databases">
        <title>Two novel species isolated from a subtropical stream in China.</title>
        <authorList>
            <person name="Lu H."/>
        </authorList>
    </citation>
    <scope>NUCLEOTIDE SEQUENCE [LARGE SCALE GENOMIC DNA]</scope>
    <source>
        <strain evidence="2 3">FT103W</strain>
    </source>
</reference>
<name>A0A843SMF4_9BURK</name>
<keyword evidence="1" id="KW-0732">Signal</keyword>
<dbReference type="RefSeq" id="WP_152809813.1">
    <property type="nucleotide sequence ID" value="NZ_WHUF01000012.1"/>
</dbReference>
<proteinExistence type="predicted"/>
<protein>
    <submittedName>
        <fullName evidence="2">Uncharacterized protein</fullName>
    </submittedName>
</protein>
<evidence type="ECO:0000256" key="1">
    <source>
        <dbReference type="SAM" id="SignalP"/>
    </source>
</evidence>
<feature type="chain" id="PRO_5032573006" evidence="1">
    <location>
        <begin position="27"/>
        <end position="194"/>
    </location>
</feature>
<accession>A0A843SMF4</accession>
<keyword evidence="3" id="KW-1185">Reference proteome</keyword>
<dbReference type="AlphaFoldDB" id="A0A843SMF4"/>
<gene>
    <name evidence="2" type="ORF">GEV01_29465</name>
</gene>
<sequence length="194" mass="21350">MPIRALILCSRLLVLLFLLNFSFAKAGNGCGGIENQLEVTDSPALANKVMRTNNLGSNPFAMHYVASCYAIASLNENVVDARYIHYRMDIEVKVRNLEDDGYISLGRSEYVEQGSRMGVSNDAREQAAAIGASIVLFQFTPIKLESIRRLADGSIDIESARTAPSTTPTELGYYLTKAIFFAKKSLTFRGVPEN</sequence>
<comment type="caution">
    <text evidence="2">The sequence shown here is derived from an EMBL/GenBank/DDBJ whole genome shotgun (WGS) entry which is preliminary data.</text>
</comment>
<dbReference type="Proteomes" id="UP000444318">
    <property type="component" value="Unassembled WGS sequence"/>
</dbReference>
<evidence type="ECO:0000313" key="3">
    <source>
        <dbReference type="Proteomes" id="UP000444318"/>
    </source>
</evidence>